<dbReference type="SUPFAM" id="SSF51658">
    <property type="entry name" value="Xylose isomerase-like"/>
    <property type="match status" value="1"/>
</dbReference>
<gene>
    <name evidence="2" type="ORF">C8R28_1001136</name>
</gene>
<protein>
    <recommendedName>
        <fullName evidence="1">UPF0276 protein C8R28_1001136</fullName>
    </recommendedName>
</protein>
<evidence type="ECO:0000256" key="1">
    <source>
        <dbReference type="HAMAP-Rule" id="MF_00697"/>
    </source>
</evidence>
<dbReference type="Proteomes" id="UP000244110">
    <property type="component" value="Unassembled WGS sequence"/>
</dbReference>
<evidence type="ECO:0000313" key="3">
    <source>
        <dbReference type="Proteomes" id="UP000244110"/>
    </source>
</evidence>
<name>A0A2T5IXR5_9PROT</name>
<proteinExistence type="inferred from homology"/>
<dbReference type="PANTHER" id="PTHR42194">
    <property type="entry name" value="UPF0276 PROTEIN HI_1600"/>
    <property type="match status" value="1"/>
</dbReference>
<comment type="similarity">
    <text evidence="1">Belongs to the UPF0276 family.</text>
</comment>
<dbReference type="RefSeq" id="WP_107785928.1">
    <property type="nucleotide sequence ID" value="NZ_QAOL01000001.1"/>
</dbReference>
<dbReference type="Gene3D" id="3.20.20.150">
    <property type="entry name" value="Divalent-metal-dependent TIM barrel enzymes"/>
    <property type="match status" value="1"/>
</dbReference>
<sequence length="285" mass="32784">MSGNVYPVHGVGLGLRRSMTDSLADQTPHQVDFWEVAPENWISVGGRYGKKLRELTEKFPFICHGLSLSIGGPLSLDEAFLQRLKRFFKEHCIRYYSEHLSYCSDDGHLYDLMPIPFTEEAVHYVAGRIRYVQNILEQRIAVENVSYYAAPGKQMEEIDFLNAVLQEADCDLLLDVNNIYVNSINHRYDAEAFLRKLPPERVRYIHVAGHYQEAEDLIVDTHGADVIDPVWRLLEKAYQHFGVIPTLLERDFNLPPLAELLQEVDVIHLLQSKWSAQSSDYLQHG</sequence>
<dbReference type="EMBL" id="QAOL01000001">
    <property type="protein sequence ID" value="PTQ88744.1"/>
    <property type="molecule type" value="Genomic_DNA"/>
</dbReference>
<dbReference type="NCBIfam" id="NF003818">
    <property type="entry name" value="PRK05409.1"/>
    <property type="match status" value="1"/>
</dbReference>
<comment type="caution">
    <text evidence="2">The sequence shown here is derived from an EMBL/GenBank/DDBJ whole genome shotgun (WGS) entry which is preliminary data.</text>
</comment>
<dbReference type="InterPro" id="IPR007801">
    <property type="entry name" value="MbnB/TglH/ChrH"/>
</dbReference>
<reference evidence="2 3" key="1">
    <citation type="submission" date="2018-04" db="EMBL/GenBank/DDBJ databases">
        <title>Active sludge and wastewater microbial communities from Klosterneuburg, Austria.</title>
        <authorList>
            <person name="Wagner M."/>
        </authorList>
    </citation>
    <scope>NUCLEOTIDE SEQUENCE [LARGE SCALE GENOMIC DNA]</scope>
    <source>
        <strain evidence="2 3">Nm4</strain>
    </source>
</reference>
<dbReference type="AlphaFoldDB" id="A0A2T5IXR5"/>
<dbReference type="PANTHER" id="PTHR42194:SF1">
    <property type="entry name" value="UPF0276 PROTEIN HI_1600"/>
    <property type="match status" value="1"/>
</dbReference>
<dbReference type="HAMAP" id="MF_00697">
    <property type="entry name" value="UPF0276"/>
    <property type="match status" value="1"/>
</dbReference>
<dbReference type="InterPro" id="IPR036237">
    <property type="entry name" value="Xyl_isomerase-like_sf"/>
</dbReference>
<dbReference type="Pfam" id="PF05114">
    <property type="entry name" value="MbnB_TglH_ChrH"/>
    <property type="match status" value="1"/>
</dbReference>
<evidence type="ECO:0000313" key="2">
    <source>
        <dbReference type="EMBL" id="PTQ88744.1"/>
    </source>
</evidence>
<accession>A0A2T5IXR5</accession>
<organism evidence="2 3">
    <name type="scientific">Nitrosomonas ureae</name>
    <dbReference type="NCBI Taxonomy" id="44577"/>
    <lineage>
        <taxon>Bacteria</taxon>
        <taxon>Pseudomonadati</taxon>
        <taxon>Pseudomonadota</taxon>
        <taxon>Betaproteobacteria</taxon>
        <taxon>Nitrosomonadales</taxon>
        <taxon>Nitrosomonadaceae</taxon>
        <taxon>Nitrosomonas</taxon>
    </lineage>
</organism>